<dbReference type="Proteomes" id="UP000030758">
    <property type="component" value="Unassembled WGS sequence"/>
</dbReference>
<organism evidence="2">
    <name type="scientific">Trichuris suis</name>
    <name type="common">pig whipworm</name>
    <dbReference type="NCBI Taxonomy" id="68888"/>
    <lineage>
        <taxon>Eukaryota</taxon>
        <taxon>Metazoa</taxon>
        <taxon>Ecdysozoa</taxon>
        <taxon>Nematoda</taxon>
        <taxon>Enoplea</taxon>
        <taxon>Dorylaimia</taxon>
        <taxon>Trichinellida</taxon>
        <taxon>Trichuridae</taxon>
        <taxon>Trichuris</taxon>
    </lineage>
</organism>
<dbReference type="AlphaFoldDB" id="A0A085NUY8"/>
<name>A0A085NUY8_9BILA</name>
<dbReference type="EMBL" id="KL367474">
    <property type="protein sequence ID" value="KFD73284.1"/>
    <property type="molecule type" value="Genomic_DNA"/>
</dbReference>
<evidence type="ECO:0000313" key="1">
    <source>
        <dbReference type="EMBL" id="KFD51070.1"/>
    </source>
</evidence>
<dbReference type="Proteomes" id="UP000030764">
    <property type="component" value="Unassembled WGS sequence"/>
</dbReference>
<dbReference type="EMBL" id="KL363244">
    <property type="protein sequence ID" value="KFD51070.1"/>
    <property type="molecule type" value="Genomic_DNA"/>
</dbReference>
<accession>A0A085NUY8</accession>
<sequence>MHSQWHNDKTLFSALPKCLCTRSMVTYRDSGPLDGQQLLVYLHKTCKVPKELLLIATFGREQRLSSADSKIALDAKWNRYA</sequence>
<gene>
    <name evidence="1" type="ORF">M513_08111</name>
    <name evidence="2" type="ORF">M514_08111</name>
</gene>
<evidence type="ECO:0000313" key="2">
    <source>
        <dbReference type="EMBL" id="KFD73284.1"/>
    </source>
</evidence>
<reference evidence="2 3" key="1">
    <citation type="journal article" date="2014" name="Nat. Genet.">
        <title>Genome and transcriptome of the porcine whipworm Trichuris suis.</title>
        <authorList>
            <person name="Jex A.R."/>
            <person name="Nejsum P."/>
            <person name="Schwarz E.M."/>
            <person name="Hu L."/>
            <person name="Young N.D."/>
            <person name="Hall R.S."/>
            <person name="Korhonen P.K."/>
            <person name="Liao S."/>
            <person name="Thamsborg S."/>
            <person name="Xia J."/>
            <person name="Xu P."/>
            <person name="Wang S."/>
            <person name="Scheerlinck J.P."/>
            <person name="Hofmann A."/>
            <person name="Sternberg P.W."/>
            <person name="Wang J."/>
            <person name="Gasser R.B."/>
        </authorList>
    </citation>
    <scope>NUCLEOTIDE SEQUENCE [LARGE SCALE GENOMIC DNA]</scope>
    <source>
        <strain evidence="2">DCEP-RM93F</strain>
        <strain evidence="1">DCEP-RM93M</strain>
    </source>
</reference>
<proteinExistence type="predicted"/>
<keyword evidence="3" id="KW-1185">Reference proteome</keyword>
<protein>
    <submittedName>
        <fullName evidence="2">Uncharacterized protein</fullName>
    </submittedName>
</protein>
<evidence type="ECO:0000313" key="3">
    <source>
        <dbReference type="Proteomes" id="UP000030764"/>
    </source>
</evidence>